<organism evidence="2 3">
    <name type="scientific">Allorhodopirellula solitaria</name>
    <dbReference type="NCBI Taxonomy" id="2527987"/>
    <lineage>
        <taxon>Bacteria</taxon>
        <taxon>Pseudomonadati</taxon>
        <taxon>Planctomycetota</taxon>
        <taxon>Planctomycetia</taxon>
        <taxon>Pirellulales</taxon>
        <taxon>Pirellulaceae</taxon>
        <taxon>Allorhodopirellula</taxon>
    </lineage>
</organism>
<feature type="transmembrane region" description="Helical" evidence="1">
    <location>
        <begin position="111"/>
        <end position="130"/>
    </location>
</feature>
<keyword evidence="3" id="KW-1185">Reference proteome</keyword>
<keyword evidence="1" id="KW-1133">Transmembrane helix</keyword>
<dbReference type="Proteomes" id="UP000318053">
    <property type="component" value="Unassembled WGS sequence"/>
</dbReference>
<keyword evidence="1" id="KW-0472">Membrane</keyword>
<gene>
    <name evidence="2" type="ORF">CA85_23640</name>
</gene>
<protein>
    <submittedName>
        <fullName evidence="2">Uncharacterized protein</fullName>
    </submittedName>
</protein>
<proteinExistence type="predicted"/>
<evidence type="ECO:0000313" key="2">
    <source>
        <dbReference type="EMBL" id="TWT67513.1"/>
    </source>
</evidence>
<reference evidence="2 3" key="1">
    <citation type="submission" date="2019-02" db="EMBL/GenBank/DDBJ databases">
        <title>Deep-cultivation of Planctomycetes and their phenomic and genomic characterization uncovers novel biology.</title>
        <authorList>
            <person name="Wiegand S."/>
            <person name="Jogler M."/>
            <person name="Boedeker C."/>
            <person name="Pinto D."/>
            <person name="Vollmers J."/>
            <person name="Rivas-Marin E."/>
            <person name="Kohn T."/>
            <person name="Peeters S.H."/>
            <person name="Heuer A."/>
            <person name="Rast P."/>
            <person name="Oberbeckmann S."/>
            <person name="Bunk B."/>
            <person name="Jeske O."/>
            <person name="Meyerdierks A."/>
            <person name="Storesund J.E."/>
            <person name="Kallscheuer N."/>
            <person name="Luecker S."/>
            <person name="Lage O.M."/>
            <person name="Pohl T."/>
            <person name="Merkel B.J."/>
            <person name="Hornburger P."/>
            <person name="Mueller R.-W."/>
            <person name="Bruemmer F."/>
            <person name="Labrenz M."/>
            <person name="Spormann A.M."/>
            <person name="Op Den Camp H."/>
            <person name="Overmann J."/>
            <person name="Amann R."/>
            <person name="Jetten M.S.M."/>
            <person name="Mascher T."/>
            <person name="Medema M.H."/>
            <person name="Devos D.P."/>
            <person name="Kaster A.-K."/>
            <person name="Ovreas L."/>
            <person name="Rohde M."/>
            <person name="Galperin M.Y."/>
            <person name="Jogler C."/>
        </authorList>
    </citation>
    <scope>NUCLEOTIDE SEQUENCE [LARGE SCALE GENOMIC DNA]</scope>
    <source>
        <strain evidence="2 3">CA85</strain>
    </source>
</reference>
<feature type="transmembrane region" description="Helical" evidence="1">
    <location>
        <begin position="72"/>
        <end position="91"/>
    </location>
</feature>
<dbReference type="EMBL" id="SJPK01000004">
    <property type="protein sequence ID" value="TWT67513.1"/>
    <property type="molecule type" value="Genomic_DNA"/>
</dbReference>
<keyword evidence="1" id="KW-0812">Transmembrane</keyword>
<feature type="transmembrane region" description="Helical" evidence="1">
    <location>
        <begin position="37"/>
        <end position="60"/>
    </location>
</feature>
<dbReference type="RefSeq" id="WP_186774871.1">
    <property type="nucleotide sequence ID" value="NZ_SJPK01000004.1"/>
</dbReference>
<sequence>MKRVIRILLGWALLVLVAALLVTSLGPHPLHGNTLMAHMLASGAFVAVLPLFAIAWLWPMSDPAKRVVLTRVGYWTLLLTGFLTTVTMFLSMLPMAGTETLHELIGLHGSAGYAMAAAAVIFSLGWLYAIKRGTPRRVPNDNA</sequence>
<evidence type="ECO:0000256" key="1">
    <source>
        <dbReference type="SAM" id="Phobius"/>
    </source>
</evidence>
<accession>A0A5C5XZ03</accession>
<dbReference type="AlphaFoldDB" id="A0A5C5XZ03"/>
<comment type="caution">
    <text evidence="2">The sequence shown here is derived from an EMBL/GenBank/DDBJ whole genome shotgun (WGS) entry which is preliminary data.</text>
</comment>
<evidence type="ECO:0000313" key="3">
    <source>
        <dbReference type="Proteomes" id="UP000318053"/>
    </source>
</evidence>
<name>A0A5C5XZ03_9BACT</name>